<keyword evidence="2" id="KW-1185">Reference proteome</keyword>
<proteinExistence type="predicted"/>
<evidence type="ECO:0000313" key="1">
    <source>
        <dbReference type="EMBL" id="MBN3967842.1"/>
    </source>
</evidence>
<name>A0ABS3AKZ0_9PSED</name>
<sequence length="67" mass="7017">MSTLNEIAANHAKMAKAKEAEIIAPGEREAQVVGGFEVTTLEVQHMPLHLIAGAQDNQAGQAAGYGM</sequence>
<reference evidence="1 2" key="1">
    <citation type="journal article" date="2021" name="Int. J. Syst. Evol. Microbiol.">
        <title>Pseudomonas piscium sp. nov., Pseudomonas pisciculturae sp. nov., Pseudomonas mucoides sp. nov. and Pseudomonas neuropathica sp. nov. isolated from rainbow trout.</title>
        <authorList>
            <person name="Duman M."/>
            <person name="Mulet M."/>
            <person name="Altun S."/>
            <person name="Saticioglu I.B."/>
            <person name="Gomila M."/>
            <person name="Lalucat J."/>
            <person name="Garcia-Valdes E."/>
        </authorList>
    </citation>
    <scope>NUCLEOTIDE SEQUENCE [LARGE SCALE GENOMIC DNA]</scope>
    <source>
        <strain evidence="1 2">LMG 28632</strain>
    </source>
</reference>
<protein>
    <submittedName>
        <fullName evidence="1">Uncharacterized protein</fullName>
    </submittedName>
</protein>
<gene>
    <name evidence="1" type="ORF">IMW75_21505</name>
</gene>
<comment type="caution">
    <text evidence="1">The sequence shown here is derived from an EMBL/GenBank/DDBJ whole genome shotgun (WGS) entry which is preliminary data.</text>
</comment>
<accession>A0ABS3AKZ0</accession>
<evidence type="ECO:0000313" key="2">
    <source>
        <dbReference type="Proteomes" id="UP000772591"/>
    </source>
</evidence>
<organism evidence="1 2">
    <name type="scientific">Pseudomonas gregormendelii</name>
    <dbReference type="NCBI Taxonomy" id="1628277"/>
    <lineage>
        <taxon>Bacteria</taxon>
        <taxon>Pseudomonadati</taxon>
        <taxon>Pseudomonadota</taxon>
        <taxon>Gammaproteobacteria</taxon>
        <taxon>Pseudomonadales</taxon>
        <taxon>Pseudomonadaceae</taxon>
        <taxon>Pseudomonas</taxon>
    </lineage>
</organism>
<dbReference type="RefSeq" id="WP_205893702.1">
    <property type="nucleotide sequence ID" value="NZ_JADEVO010000036.1"/>
</dbReference>
<dbReference type="EMBL" id="JADEVO010000036">
    <property type="protein sequence ID" value="MBN3967842.1"/>
    <property type="molecule type" value="Genomic_DNA"/>
</dbReference>
<dbReference type="Proteomes" id="UP000772591">
    <property type="component" value="Unassembled WGS sequence"/>
</dbReference>